<dbReference type="STRING" id="747676.F4RX84"/>
<dbReference type="GO" id="GO:0017119">
    <property type="term" value="C:Golgi transport complex"/>
    <property type="evidence" value="ECO:0007669"/>
    <property type="project" value="InterPro"/>
</dbReference>
<sequence>MTQILNKGLLQLDKTLLSTSFQTAYNLSILPESITLLIQTLTQSIHSKIKSTFDLNSLSKQSNLQDQTHSSSFVYKSRSRTEPTLSNHSSWTTCLWTRLESLIDDLTSTCIKVYTLEKVLEWKKTSSTMSLQVKSFLDEVVEKDGGLDGVLPRTVFWRTVCVALEKESREACRGSNFINQTLTSSYPKLLRLLHDFFSRISLHTHTTYSSSTQSPETILMLRSISAFETVYLERSKQRMMEGLKVLKSDERFGPVVLNELDVARFDPLLIRLVVKNLKEVLDEYLIRISDRIDRDQYSVMGLGSNLLNGSKSLNIESSNLISNLIETLNQVMNEYESTNPEISQTLQTMVNRAEATQKEIIDPMIRLIKREISVLVGRMHSNSKQSRTKPDSYLSDLMERISRMKSEIGHEMKSEVFIYQIVSYTIRCGLFHLSLRDGRDEKSRLGLISEVSELEIGLTQWIEEDEVRFGRDLVGLVGMLRDLREFKRVIFMFEIGELEKEIGSNGEGKEEEDEEFRKMIVLQHLLSRASVQVQRVLGWNEVEYWKWLEEHLGSIEDWKSLVKRVLQEIGFGDQKNEKNGNGELDLVRKVLGLGNGAQRK</sequence>
<gene>
    <name evidence="2" type="ORF">MELLADRAFT_117446</name>
</gene>
<proteinExistence type="predicted"/>
<evidence type="ECO:0000313" key="3">
    <source>
        <dbReference type="Proteomes" id="UP000001072"/>
    </source>
</evidence>
<dbReference type="HOGENOM" id="CLU_009839_0_0_1"/>
<feature type="domain" description="Conserved oligomeric Golgi complex subunit 5 helical" evidence="1">
    <location>
        <begin position="1"/>
        <end position="197"/>
    </location>
</feature>
<dbReference type="OrthoDB" id="18786at2759"/>
<reference evidence="3" key="1">
    <citation type="journal article" date="2011" name="Proc. Natl. Acad. Sci. U.S.A.">
        <title>Obligate biotrophy features unraveled by the genomic analysis of rust fungi.</title>
        <authorList>
            <person name="Duplessis S."/>
            <person name="Cuomo C.A."/>
            <person name="Lin Y.-C."/>
            <person name="Aerts A."/>
            <person name="Tisserant E."/>
            <person name="Veneault-Fourrey C."/>
            <person name="Joly D.L."/>
            <person name="Hacquard S."/>
            <person name="Amselem J."/>
            <person name="Cantarel B.L."/>
            <person name="Chiu R."/>
            <person name="Coutinho P.M."/>
            <person name="Feau N."/>
            <person name="Field M."/>
            <person name="Frey P."/>
            <person name="Gelhaye E."/>
            <person name="Goldberg J."/>
            <person name="Grabherr M.G."/>
            <person name="Kodira C.D."/>
            <person name="Kohler A."/>
            <person name="Kuees U."/>
            <person name="Lindquist E.A."/>
            <person name="Lucas S.M."/>
            <person name="Mago R."/>
            <person name="Mauceli E."/>
            <person name="Morin E."/>
            <person name="Murat C."/>
            <person name="Pangilinan J.L."/>
            <person name="Park R."/>
            <person name="Pearson M."/>
            <person name="Quesneville H."/>
            <person name="Rouhier N."/>
            <person name="Sakthikumar S."/>
            <person name="Salamov A.A."/>
            <person name="Schmutz J."/>
            <person name="Selles B."/>
            <person name="Shapiro H."/>
            <person name="Tanguay P."/>
            <person name="Tuskan G.A."/>
            <person name="Henrissat B."/>
            <person name="Van de Peer Y."/>
            <person name="Rouze P."/>
            <person name="Ellis J.G."/>
            <person name="Dodds P.N."/>
            <person name="Schein J.E."/>
            <person name="Zhong S."/>
            <person name="Hamelin R.C."/>
            <person name="Grigoriev I.V."/>
            <person name="Szabo L.J."/>
            <person name="Martin F."/>
        </authorList>
    </citation>
    <scope>NUCLEOTIDE SEQUENCE [LARGE SCALE GENOMIC DNA]</scope>
    <source>
        <strain evidence="3">98AG31 / pathotype 3-4-7</strain>
    </source>
</reference>
<keyword evidence="3" id="KW-1185">Reference proteome</keyword>
<name>F4RX84_MELLP</name>
<evidence type="ECO:0000313" key="2">
    <source>
        <dbReference type="EMBL" id="EGG02923.1"/>
    </source>
</evidence>
<dbReference type="GeneID" id="18926017"/>
<dbReference type="GO" id="GO:0006891">
    <property type="term" value="P:intra-Golgi vesicle-mediated transport"/>
    <property type="evidence" value="ECO:0007669"/>
    <property type="project" value="InterPro"/>
</dbReference>
<dbReference type="VEuPathDB" id="FungiDB:MELLADRAFT_117446"/>
<dbReference type="eggNOG" id="KOG2211">
    <property type="taxonomic scope" value="Eukaryota"/>
</dbReference>
<evidence type="ECO:0000259" key="1">
    <source>
        <dbReference type="Pfam" id="PF20649"/>
    </source>
</evidence>
<accession>F4RX84</accession>
<dbReference type="InterPro" id="IPR048485">
    <property type="entry name" value="COG5_helical"/>
</dbReference>
<dbReference type="RefSeq" id="XP_007413716.1">
    <property type="nucleotide sequence ID" value="XM_007413654.1"/>
</dbReference>
<dbReference type="KEGG" id="mlr:MELLADRAFT_117446"/>
<dbReference type="PANTHER" id="PTHR13228:SF3">
    <property type="entry name" value="CONSERVED OLIGOMERIC GOLGI COMPLEX SUBUNIT 5"/>
    <property type="match status" value="1"/>
</dbReference>
<dbReference type="PANTHER" id="PTHR13228">
    <property type="entry name" value="CONSERVED OLIGOMERIC GOLGI COMPLEX COMPONENT 5"/>
    <property type="match status" value="1"/>
</dbReference>
<dbReference type="AlphaFoldDB" id="F4RX84"/>
<dbReference type="InParanoid" id="F4RX84"/>
<dbReference type="Pfam" id="PF20649">
    <property type="entry name" value="COG5_C"/>
    <property type="match status" value="1"/>
</dbReference>
<dbReference type="InterPro" id="IPR019465">
    <property type="entry name" value="Cog5"/>
</dbReference>
<organism evidence="3">
    <name type="scientific">Melampsora larici-populina (strain 98AG31 / pathotype 3-4-7)</name>
    <name type="common">Poplar leaf rust fungus</name>
    <dbReference type="NCBI Taxonomy" id="747676"/>
    <lineage>
        <taxon>Eukaryota</taxon>
        <taxon>Fungi</taxon>
        <taxon>Dikarya</taxon>
        <taxon>Basidiomycota</taxon>
        <taxon>Pucciniomycotina</taxon>
        <taxon>Pucciniomycetes</taxon>
        <taxon>Pucciniales</taxon>
        <taxon>Melampsoraceae</taxon>
        <taxon>Melampsora</taxon>
    </lineage>
</organism>
<protein>
    <recommendedName>
        <fullName evidence="1">Conserved oligomeric Golgi complex subunit 5 helical domain-containing protein</fullName>
    </recommendedName>
</protein>
<dbReference type="EMBL" id="GL883127">
    <property type="protein sequence ID" value="EGG02923.1"/>
    <property type="molecule type" value="Genomic_DNA"/>
</dbReference>
<dbReference type="Proteomes" id="UP000001072">
    <property type="component" value="Unassembled WGS sequence"/>
</dbReference>